<evidence type="ECO:0000256" key="7">
    <source>
        <dbReference type="ARBA" id="ARBA00022777"/>
    </source>
</evidence>
<evidence type="ECO:0000256" key="2">
    <source>
        <dbReference type="ARBA" id="ARBA00022527"/>
    </source>
</evidence>
<organism evidence="17 18">
    <name type="scientific">Cucurbita moschata</name>
    <name type="common">Winter crookneck squash</name>
    <name type="synonym">Cucurbita pepo var. moschata</name>
    <dbReference type="NCBI Taxonomy" id="3662"/>
    <lineage>
        <taxon>Eukaryota</taxon>
        <taxon>Viridiplantae</taxon>
        <taxon>Streptophyta</taxon>
        <taxon>Embryophyta</taxon>
        <taxon>Tracheophyta</taxon>
        <taxon>Spermatophyta</taxon>
        <taxon>Magnoliopsida</taxon>
        <taxon>eudicotyledons</taxon>
        <taxon>Gunneridae</taxon>
        <taxon>Pentapetalae</taxon>
        <taxon>rosids</taxon>
        <taxon>fabids</taxon>
        <taxon>Cucurbitales</taxon>
        <taxon>Cucurbitaceae</taxon>
        <taxon>Cucurbiteae</taxon>
        <taxon>Cucurbita</taxon>
    </lineage>
</organism>
<dbReference type="Gene3D" id="1.10.510.10">
    <property type="entry name" value="Transferase(Phosphotransferase) domain 1"/>
    <property type="match status" value="1"/>
</dbReference>
<comment type="similarity">
    <text evidence="13">Belongs to the protein kinase superfamily.</text>
</comment>
<feature type="binding site" evidence="12">
    <location>
        <position position="146"/>
    </location>
    <ligand>
        <name>ATP</name>
        <dbReference type="ChEBI" id="CHEBI:30616"/>
    </ligand>
</feature>
<evidence type="ECO:0000256" key="3">
    <source>
        <dbReference type="ARBA" id="ARBA00022679"/>
    </source>
</evidence>
<evidence type="ECO:0000256" key="1">
    <source>
        <dbReference type="ARBA" id="ARBA00004479"/>
    </source>
</evidence>
<dbReference type="AlphaFoldDB" id="A0A6J1F9V0"/>
<dbReference type="PANTHER" id="PTHR27009">
    <property type="entry name" value="RUST RESISTANCE KINASE LR10-RELATED"/>
    <property type="match status" value="1"/>
</dbReference>
<dbReference type="InterPro" id="IPR011009">
    <property type="entry name" value="Kinase-like_dom_sf"/>
</dbReference>
<dbReference type="KEGG" id="cmos:111443411"/>
<keyword evidence="8 12" id="KW-0067">ATP-binding</keyword>
<evidence type="ECO:0000256" key="14">
    <source>
        <dbReference type="SAM" id="Phobius"/>
    </source>
</evidence>
<proteinExistence type="inferred from homology"/>
<feature type="signal peptide" evidence="15">
    <location>
        <begin position="1"/>
        <end position="23"/>
    </location>
</feature>
<evidence type="ECO:0000256" key="8">
    <source>
        <dbReference type="ARBA" id="ARBA00022840"/>
    </source>
</evidence>
<evidence type="ECO:0000256" key="4">
    <source>
        <dbReference type="ARBA" id="ARBA00022692"/>
    </source>
</evidence>
<keyword evidence="10 14" id="KW-0472">Membrane</keyword>
<dbReference type="InterPro" id="IPR000719">
    <property type="entry name" value="Prot_kinase_dom"/>
</dbReference>
<keyword evidence="7" id="KW-0418">Kinase</keyword>
<keyword evidence="2 13" id="KW-0723">Serine/threonine-protein kinase</keyword>
<evidence type="ECO:0000313" key="17">
    <source>
        <dbReference type="Proteomes" id="UP000504609"/>
    </source>
</evidence>
<dbReference type="InterPro" id="IPR017441">
    <property type="entry name" value="Protein_kinase_ATP_BS"/>
</dbReference>
<dbReference type="Gene3D" id="3.30.200.20">
    <property type="entry name" value="Phosphorylase Kinase, domain 1"/>
    <property type="match status" value="1"/>
</dbReference>
<dbReference type="FunFam" id="1.10.510.10:FF:000384">
    <property type="entry name" value="G-type lectin S-receptor-like serine/threonine-protein kinase"/>
    <property type="match status" value="1"/>
</dbReference>
<evidence type="ECO:0000256" key="6">
    <source>
        <dbReference type="ARBA" id="ARBA00022741"/>
    </source>
</evidence>
<comment type="subcellular location">
    <subcellularLocation>
        <location evidence="1">Membrane</location>
        <topology evidence="1">Single-pass type I membrane protein</topology>
    </subcellularLocation>
</comment>
<dbReference type="GO" id="GO:0004674">
    <property type="term" value="F:protein serine/threonine kinase activity"/>
    <property type="evidence" value="ECO:0007669"/>
    <property type="project" value="UniProtKB-KW"/>
</dbReference>
<dbReference type="RefSeq" id="XP_022936982.1">
    <property type="nucleotide sequence ID" value="XM_023081214.1"/>
</dbReference>
<evidence type="ECO:0000256" key="10">
    <source>
        <dbReference type="ARBA" id="ARBA00023136"/>
    </source>
</evidence>
<evidence type="ECO:0000256" key="9">
    <source>
        <dbReference type="ARBA" id="ARBA00022989"/>
    </source>
</evidence>
<gene>
    <name evidence="18" type="primary">LOC111443411</name>
</gene>
<evidence type="ECO:0000259" key="16">
    <source>
        <dbReference type="PROSITE" id="PS50011"/>
    </source>
</evidence>
<feature type="domain" description="Protein kinase" evidence="16">
    <location>
        <begin position="118"/>
        <end position="406"/>
    </location>
</feature>
<name>A0A6J1F9V0_CUCMO</name>
<keyword evidence="11" id="KW-0325">Glycoprotein</keyword>
<reference evidence="18" key="1">
    <citation type="submission" date="2025-08" db="UniProtKB">
        <authorList>
            <consortium name="RefSeq"/>
        </authorList>
    </citation>
    <scope>IDENTIFICATION</scope>
    <source>
        <tissue evidence="18">Young leaves</tissue>
    </source>
</reference>
<evidence type="ECO:0000256" key="15">
    <source>
        <dbReference type="SAM" id="SignalP"/>
    </source>
</evidence>
<dbReference type="SUPFAM" id="SSF56112">
    <property type="entry name" value="Protein kinase-like (PK-like)"/>
    <property type="match status" value="1"/>
</dbReference>
<dbReference type="GO" id="GO:0016020">
    <property type="term" value="C:membrane"/>
    <property type="evidence" value="ECO:0007669"/>
    <property type="project" value="UniProtKB-SubCell"/>
</dbReference>
<protein>
    <submittedName>
        <fullName evidence="18">Rust resistance kinase Lr10-like</fullName>
    </submittedName>
</protein>
<keyword evidence="4 14" id="KW-0812">Transmembrane</keyword>
<feature type="chain" id="PRO_5026826189" evidence="15">
    <location>
        <begin position="24"/>
        <end position="459"/>
    </location>
</feature>
<evidence type="ECO:0000256" key="12">
    <source>
        <dbReference type="PROSITE-ProRule" id="PRU10141"/>
    </source>
</evidence>
<evidence type="ECO:0000256" key="11">
    <source>
        <dbReference type="ARBA" id="ARBA00023180"/>
    </source>
</evidence>
<dbReference type="PROSITE" id="PS50011">
    <property type="entry name" value="PROTEIN_KINASE_DOM"/>
    <property type="match status" value="1"/>
</dbReference>
<sequence>MASMAAWLIGIIIVLCQVSTPSAQGGGGGNPMSIVIAFSVVGSVVGLLILVAIGIFSYKFAKKVVREWRNTSIPPPDLESAPVEILEKDASEMDRFLREIADEYPIRFTAQQLNVFTNNYATRLGSGGFGDVYKGQFPNGLKIAVKILKRNSDKKAENQFMAEIGTIGRTRHRNLLRMYGFCYDEFMSALVLEYMENGSLDRFLYGKTRNEIVWEKLQEIAIGTARGIAYLHEECHRRIIHYDIKPANILLDADFSPKIGDFGLANLCNKDNTHVSLTEYRGTPGFSAPELLRFNFPVTFKCDVYSFGMVLFEMIGRRKNAEVSPSGSIDWFPIQVWEQFDKGELVNMSGECNVEEDGERKMAIERMCMVALWCVQDTPEDRPPMSAVVKMLEGSAEITPPPKPFQYMYPISTDTSAVTAVTTVTTVTTVTVAMDSEQMSSGSTPSPIWYKGSVPILRT</sequence>
<keyword evidence="5 15" id="KW-0732">Signal</keyword>
<dbReference type="InterPro" id="IPR008271">
    <property type="entry name" value="Ser/Thr_kinase_AS"/>
</dbReference>
<keyword evidence="17" id="KW-1185">Reference proteome</keyword>
<dbReference type="PROSITE" id="PS00107">
    <property type="entry name" value="PROTEIN_KINASE_ATP"/>
    <property type="match status" value="1"/>
</dbReference>
<keyword evidence="9 14" id="KW-1133">Transmembrane helix</keyword>
<dbReference type="SMART" id="SM00220">
    <property type="entry name" value="S_TKc"/>
    <property type="match status" value="1"/>
</dbReference>
<dbReference type="Proteomes" id="UP000504609">
    <property type="component" value="Unplaced"/>
</dbReference>
<keyword evidence="3" id="KW-0808">Transferase</keyword>
<dbReference type="InterPro" id="IPR045874">
    <property type="entry name" value="LRK10/LRL21-25-like"/>
</dbReference>
<dbReference type="PROSITE" id="PS00108">
    <property type="entry name" value="PROTEIN_KINASE_ST"/>
    <property type="match status" value="1"/>
</dbReference>
<dbReference type="InterPro" id="IPR001245">
    <property type="entry name" value="Ser-Thr/Tyr_kinase_cat_dom"/>
</dbReference>
<evidence type="ECO:0000256" key="13">
    <source>
        <dbReference type="RuleBase" id="RU000304"/>
    </source>
</evidence>
<dbReference type="Pfam" id="PF07714">
    <property type="entry name" value="PK_Tyr_Ser-Thr"/>
    <property type="match status" value="1"/>
</dbReference>
<dbReference type="GO" id="GO:0005524">
    <property type="term" value="F:ATP binding"/>
    <property type="evidence" value="ECO:0007669"/>
    <property type="project" value="UniProtKB-UniRule"/>
</dbReference>
<evidence type="ECO:0000256" key="5">
    <source>
        <dbReference type="ARBA" id="ARBA00022729"/>
    </source>
</evidence>
<dbReference type="GeneID" id="111443411"/>
<evidence type="ECO:0000313" key="18">
    <source>
        <dbReference type="RefSeq" id="XP_022936982.1"/>
    </source>
</evidence>
<accession>A0A6J1F9V0</accession>
<feature type="transmembrane region" description="Helical" evidence="14">
    <location>
        <begin position="35"/>
        <end position="58"/>
    </location>
</feature>
<keyword evidence="6 12" id="KW-0547">Nucleotide-binding</keyword>